<dbReference type="SMART" id="SM00487">
    <property type="entry name" value="DEXDc"/>
    <property type="match status" value="1"/>
</dbReference>
<keyword evidence="3 7" id="KW-0863">Zinc-finger</keyword>
<evidence type="ECO:0000259" key="9">
    <source>
        <dbReference type="PROSITE" id="PS50089"/>
    </source>
</evidence>
<dbReference type="Pfam" id="PF13639">
    <property type="entry name" value="zf-RING_2"/>
    <property type="match status" value="1"/>
</dbReference>
<name>A0A1Z5TH14_HORWE</name>
<dbReference type="InterPro" id="IPR013083">
    <property type="entry name" value="Znf_RING/FYVE/PHD"/>
</dbReference>
<feature type="region of interest" description="Disordered" evidence="8">
    <location>
        <begin position="1218"/>
        <end position="1243"/>
    </location>
</feature>
<keyword evidence="5" id="KW-0862">Zinc</keyword>
<gene>
    <name evidence="12" type="ORF">BTJ68_04284</name>
</gene>
<dbReference type="PROSITE" id="PS51192">
    <property type="entry name" value="HELICASE_ATP_BIND_1"/>
    <property type="match status" value="1"/>
</dbReference>
<dbReference type="VEuPathDB" id="FungiDB:BTJ68_04284"/>
<dbReference type="SMART" id="SM00184">
    <property type="entry name" value="RING"/>
    <property type="match status" value="1"/>
</dbReference>
<dbReference type="InterPro" id="IPR001650">
    <property type="entry name" value="Helicase_C-like"/>
</dbReference>
<evidence type="ECO:0000256" key="6">
    <source>
        <dbReference type="ARBA" id="ARBA00022840"/>
    </source>
</evidence>
<dbReference type="Pfam" id="PF00271">
    <property type="entry name" value="Helicase_C"/>
    <property type="match status" value="1"/>
</dbReference>
<dbReference type="GO" id="GO:0005524">
    <property type="term" value="F:ATP binding"/>
    <property type="evidence" value="ECO:0007669"/>
    <property type="project" value="InterPro"/>
</dbReference>
<dbReference type="GO" id="GO:0008270">
    <property type="term" value="F:zinc ion binding"/>
    <property type="evidence" value="ECO:0007669"/>
    <property type="project" value="UniProtKB-KW"/>
</dbReference>
<dbReference type="InParanoid" id="A0A1Z5TH14"/>
<dbReference type="InterPro" id="IPR059033">
    <property type="entry name" value="C144_05_dom"/>
</dbReference>
<dbReference type="CDD" id="cd16449">
    <property type="entry name" value="RING-HC"/>
    <property type="match status" value="1"/>
</dbReference>
<dbReference type="InterPro" id="IPR017907">
    <property type="entry name" value="Znf_RING_CS"/>
</dbReference>
<evidence type="ECO:0000256" key="7">
    <source>
        <dbReference type="PROSITE-ProRule" id="PRU00175"/>
    </source>
</evidence>
<dbReference type="PROSITE" id="PS00518">
    <property type="entry name" value="ZF_RING_1"/>
    <property type="match status" value="1"/>
</dbReference>
<comment type="caution">
    <text evidence="12">The sequence shown here is derived from an EMBL/GenBank/DDBJ whole genome shotgun (WGS) entry which is preliminary data.</text>
</comment>
<dbReference type="FunFam" id="3.40.50.10810:FF:000059">
    <property type="entry name" value="SNF2 family helicase/ATPase, putative"/>
    <property type="match status" value="1"/>
</dbReference>
<dbReference type="FunCoup" id="A0A1Z5TH14">
    <property type="interactions" value="410"/>
</dbReference>
<dbReference type="PROSITE" id="PS51194">
    <property type="entry name" value="HELICASE_CTER"/>
    <property type="match status" value="1"/>
</dbReference>
<dbReference type="InterPro" id="IPR000330">
    <property type="entry name" value="SNF2_N"/>
</dbReference>
<dbReference type="STRING" id="1157616.A0A1Z5TH14"/>
<dbReference type="CDD" id="cd18793">
    <property type="entry name" value="SF2_C_SNF"/>
    <property type="match status" value="1"/>
</dbReference>
<keyword evidence="4" id="KW-0378">Hydrolase</keyword>
<dbReference type="GO" id="GO:0006974">
    <property type="term" value="P:DNA damage response"/>
    <property type="evidence" value="ECO:0007669"/>
    <property type="project" value="TreeGrafter"/>
</dbReference>
<dbReference type="CDD" id="cd18070">
    <property type="entry name" value="DEXQc_SHPRH"/>
    <property type="match status" value="1"/>
</dbReference>
<dbReference type="GO" id="GO:0005634">
    <property type="term" value="C:nucleus"/>
    <property type="evidence" value="ECO:0007669"/>
    <property type="project" value="TreeGrafter"/>
</dbReference>
<feature type="region of interest" description="Disordered" evidence="8">
    <location>
        <begin position="43"/>
        <end position="83"/>
    </location>
</feature>
<evidence type="ECO:0000259" key="10">
    <source>
        <dbReference type="PROSITE" id="PS51192"/>
    </source>
</evidence>
<dbReference type="PANTHER" id="PTHR45865">
    <property type="entry name" value="E3 UBIQUITIN-PROTEIN LIGASE SHPRH FAMILY MEMBER"/>
    <property type="match status" value="1"/>
</dbReference>
<dbReference type="GO" id="GO:0016787">
    <property type="term" value="F:hydrolase activity"/>
    <property type="evidence" value="ECO:0007669"/>
    <property type="project" value="UniProtKB-KW"/>
</dbReference>
<keyword evidence="13" id="KW-1185">Reference proteome</keyword>
<dbReference type="Pfam" id="PF26021">
    <property type="entry name" value="Ferritin_C144_05"/>
    <property type="match status" value="1"/>
</dbReference>
<dbReference type="PANTHER" id="PTHR45865:SF1">
    <property type="entry name" value="E3 UBIQUITIN-PROTEIN LIGASE SHPRH"/>
    <property type="match status" value="1"/>
</dbReference>
<dbReference type="InterPro" id="IPR049730">
    <property type="entry name" value="SNF2/RAD54-like_C"/>
</dbReference>
<feature type="domain" description="RING-type" evidence="9">
    <location>
        <begin position="1159"/>
        <end position="1197"/>
    </location>
</feature>
<feature type="domain" description="Helicase C-terminal" evidence="11">
    <location>
        <begin position="1271"/>
        <end position="1430"/>
    </location>
</feature>
<dbReference type="EMBL" id="MUNK01000046">
    <property type="protein sequence ID" value="OTA35324.1"/>
    <property type="molecule type" value="Genomic_DNA"/>
</dbReference>
<evidence type="ECO:0000256" key="8">
    <source>
        <dbReference type="SAM" id="MobiDB-lite"/>
    </source>
</evidence>
<proteinExistence type="predicted"/>
<protein>
    <recommendedName>
        <fullName evidence="14">RING-type domain-containing protein</fullName>
    </recommendedName>
</protein>
<evidence type="ECO:0000256" key="5">
    <source>
        <dbReference type="ARBA" id="ARBA00022833"/>
    </source>
</evidence>
<dbReference type="OrthoDB" id="5330228at2759"/>
<dbReference type="Proteomes" id="UP000194280">
    <property type="component" value="Unassembled WGS sequence"/>
</dbReference>
<dbReference type="GO" id="GO:0061630">
    <property type="term" value="F:ubiquitin protein ligase activity"/>
    <property type="evidence" value="ECO:0007669"/>
    <property type="project" value="TreeGrafter"/>
</dbReference>
<evidence type="ECO:0000256" key="2">
    <source>
        <dbReference type="ARBA" id="ARBA00022741"/>
    </source>
</evidence>
<dbReference type="Gene3D" id="3.40.50.300">
    <property type="entry name" value="P-loop containing nucleotide triphosphate hydrolases"/>
    <property type="match status" value="1"/>
</dbReference>
<dbReference type="InterPro" id="IPR001841">
    <property type="entry name" value="Znf_RING"/>
</dbReference>
<dbReference type="Pfam" id="PF00176">
    <property type="entry name" value="SNF2-rel_dom"/>
    <property type="match status" value="1"/>
</dbReference>
<dbReference type="InterPro" id="IPR014001">
    <property type="entry name" value="Helicase_ATP-bd"/>
</dbReference>
<organism evidence="12 13">
    <name type="scientific">Hortaea werneckii EXF-2000</name>
    <dbReference type="NCBI Taxonomy" id="1157616"/>
    <lineage>
        <taxon>Eukaryota</taxon>
        <taxon>Fungi</taxon>
        <taxon>Dikarya</taxon>
        <taxon>Ascomycota</taxon>
        <taxon>Pezizomycotina</taxon>
        <taxon>Dothideomycetes</taxon>
        <taxon>Dothideomycetidae</taxon>
        <taxon>Mycosphaerellales</taxon>
        <taxon>Teratosphaeriaceae</taxon>
        <taxon>Hortaea</taxon>
    </lineage>
</organism>
<dbReference type="GO" id="GO:0000209">
    <property type="term" value="P:protein polyubiquitination"/>
    <property type="evidence" value="ECO:0007669"/>
    <property type="project" value="TreeGrafter"/>
</dbReference>
<keyword evidence="6" id="KW-0067">ATP-binding</keyword>
<dbReference type="InterPro" id="IPR052583">
    <property type="entry name" value="ATP-helicase/E3_Ub-Ligase"/>
</dbReference>
<keyword evidence="1" id="KW-0479">Metal-binding</keyword>
<dbReference type="SUPFAM" id="SSF57850">
    <property type="entry name" value="RING/U-box"/>
    <property type="match status" value="1"/>
</dbReference>
<dbReference type="InterPro" id="IPR027417">
    <property type="entry name" value="P-loop_NTPase"/>
</dbReference>
<sequence>MAPTNEHAVATVLSTQVKSHDEGTILVEAGGFTPMRWFLEHAADGQRDDADKKPSKKRRKATHDDDVSIERHAHGHHDNAEDEIPIHRVRLDLHFPETLSTRPANAKSLLQDVEFDDGLEVAVVPYGISEDHAGIRLRLTTPKDRDAVLFVDLDHIPSEARDAIRQIALPGQLKTAFAKQRATENPATKIKCTLKRSVGQLFTVVRLEAAVMWRSGISAFPAGMPVGKARVYEDYEFLAQAYPDQEREKEDHNASWSPADFYESVHVPSKSLQTEGLGDGILDSELYPFQRRAVAWMLRREGMEQCDQGLIRLSKSQMLKERTSFYEPVQDLSGRVCFVNYLQGTLSRQLPGHGRVLSGGLLAEEMGLGKTIELMALIALHRRPEGLSEKVRDDYSETLVTPSKATLIITPNSILEQWRSELRRHAPALKVHLYTGIPKGQNAEESQDDVIKELAEDYDVVLATYNTLAQELHFAEDPPERSRRHERKYARKRSPLVQIQWWRVCLDEAQMVESGVTAAARVACRLPRINSWAVSGTPLRKNVQDLHGLLIFLRYSPLNESPKLWNHLITNHRHLFKKIFGEIALRHTKSQIREELRLPPQKRVVLTVPFSAVEQQHYTTLFDEMCEDIGMNSDGSPKVEDCDPTDPGTVEMMRTWLARLRQTCLHPQVGGRNRKALGRGQGPLRTVSEVLEVMIDQNETSVRIEERAVLNAQLQRAHVLGNNGKDDHRSEKALEIYQNAMNCSAELVQEAHERLANAKAMLAAKGESTAESDDEESSESVRVLGRLRNKVRTALQLEHVCTFFAATATFQIKSNEALTEAESPEFKDLEDQETLLYDRAKILRKEILIDSSRKAETLMDKIKELKVKGKMTKMPSIKDLTLAGIEGRRIVEKADELFDMIREQSNVICEWRGKMAEYLIKPLVDEDEGVETTGEEYGESTKLQDELYVYFDAVKAMQADLNTFITGEDAPLIDHEVKTLIRDARWLLDPKINTEGAVVHAPELQLQLLGKRNEFRAHKDRVGSVRGLIQEARILESSIQYGGGPRAESERSLARGHFNALQKIFSDYTKAISGLDKEVDLFRSTQNQRLEFYRQLQELSDAVAPYKEELDERLDTAALEAAMDKEDNLSKSLAQLKTKNRFLLNLRDESGNQDGPKICVICQCPFENGVLTVCGHQYCKECIQHWWSQHRTCPVCKRKLVAQDFHNITYKPNEYKAQEEFQSTSSSPGSHDSDTLPNKGQSSIYSDVDSKLLDEIKTIDLPSSYGTKIDTLGRHLHWIREHDPGAKSIVFSQYREFLDVLGTALVDFKIGYTRLGRAGAVEKFRNVPSMDCLLLDAKSDSSGMTLVNATHVFICEPLIQTAIELQAIARVHRIGQTRPTTVWMYLINDTVEEAIYEMSVTRRLAHVQSRQQSRNGKSRSTTPSALQENAIDAANSEEMQSVPLSKLLVAGKGGGELVEENDLWQCLFGKTQKAAAQPSVELENEVGRHLRAEAAEGRRDAATAGA</sequence>
<feature type="compositionally biased region" description="Basic and acidic residues" evidence="8">
    <location>
        <begin position="43"/>
        <end position="53"/>
    </location>
</feature>
<evidence type="ECO:0000256" key="1">
    <source>
        <dbReference type="ARBA" id="ARBA00022723"/>
    </source>
</evidence>
<dbReference type="SUPFAM" id="SSF52540">
    <property type="entry name" value="P-loop containing nucleoside triphosphate hydrolases"/>
    <property type="match status" value="2"/>
</dbReference>
<dbReference type="InterPro" id="IPR038718">
    <property type="entry name" value="SNF2-like_sf"/>
</dbReference>
<feature type="compositionally biased region" description="Basic and acidic residues" evidence="8">
    <location>
        <begin position="62"/>
        <end position="83"/>
    </location>
</feature>
<evidence type="ECO:0000256" key="4">
    <source>
        <dbReference type="ARBA" id="ARBA00022801"/>
    </source>
</evidence>
<evidence type="ECO:0000259" key="11">
    <source>
        <dbReference type="PROSITE" id="PS51194"/>
    </source>
</evidence>
<keyword evidence="2" id="KW-0547">Nucleotide-binding</keyword>
<evidence type="ECO:0000256" key="3">
    <source>
        <dbReference type="ARBA" id="ARBA00022771"/>
    </source>
</evidence>
<dbReference type="PROSITE" id="PS50089">
    <property type="entry name" value="ZF_RING_2"/>
    <property type="match status" value="1"/>
</dbReference>
<evidence type="ECO:0008006" key="14">
    <source>
        <dbReference type="Google" id="ProtNLM"/>
    </source>
</evidence>
<accession>A0A1Z5TH14</accession>
<evidence type="ECO:0000313" key="12">
    <source>
        <dbReference type="EMBL" id="OTA35324.1"/>
    </source>
</evidence>
<dbReference type="Gene3D" id="3.30.40.10">
    <property type="entry name" value="Zinc/RING finger domain, C3HC4 (zinc finger)"/>
    <property type="match status" value="1"/>
</dbReference>
<reference evidence="12 13" key="1">
    <citation type="submission" date="2017-01" db="EMBL/GenBank/DDBJ databases">
        <title>The recent genome duplication of the halophilic yeast Hortaea werneckii: insights from long-read sequencing.</title>
        <authorList>
            <person name="Sinha S."/>
            <person name="Flibotte S."/>
            <person name="Neira M."/>
            <person name="Lenassi M."/>
            <person name="Gostincar C."/>
            <person name="Stajich J.E."/>
            <person name="Nislow C.E."/>
        </authorList>
    </citation>
    <scope>NUCLEOTIDE SEQUENCE [LARGE SCALE GENOMIC DNA]</scope>
    <source>
        <strain evidence="12 13">EXF-2000</strain>
    </source>
</reference>
<evidence type="ECO:0000313" key="13">
    <source>
        <dbReference type="Proteomes" id="UP000194280"/>
    </source>
</evidence>
<dbReference type="Gene3D" id="3.40.50.10810">
    <property type="entry name" value="Tandem AAA-ATPase domain"/>
    <property type="match status" value="1"/>
</dbReference>
<feature type="domain" description="Helicase ATP-binding" evidence="10">
    <location>
        <begin position="351"/>
        <end position="556"/>
    </location>
</feature>